<keyword evidence="6" id="KW-1185">Reference proteome</keyword>
<gene>
    <name evidence="5" type="ORF">ACN38_g11399</name>
</gene>
<comment type="caution">
    <text evidence="5">The sequence shown here is derived from an EMBL/GenBank/DDBJ whole genome shotgun (WGS) entry which is preliminary data.</text>
</comment>
<dbReference type="PANTHER" id="PTHR34997:SF1">
    <property type="entry name" value="PEPTIDOGLYCAN-BINDING LYSIN DOMAIN"/>
    <property type="match status" value="1"/>
</dbReference>
<proteinExistence type="predicted"/>
<name>A0A0M8NSE3_9EURO</name>
<dbReference type="InterPro" id="IPR018392">
    <property type="entry name" value="LysM"/>
</dbReference>
<dbReference type="Gene3D" id="3.10.350.10">
    <property type="entry name" value="LysM domain"/>
    <property type="match status" value="2"/>
</dbReference>
<feature type="region of interest" description="Disordered" evidence="3">
    <location>
        <begin position="180"/>
        <end position="216"/>
    </location>
</feature>
<accession>A0A0M8NSE3</accession>
<evidence type="ECO:0000313" key="6">
    <source>
        <dbReference type="Proteomes" id="UP000037696"/>
    </source>
</evidence>
<dbReference type="EMBL" id="LHQQ01000294">
    <property type="protein sequence ID" value="KOS37788.1"/>
    <property type="molecule type" value="Genomic_DNA"/>
</dbReference>
<dbReference type="PROSITE" id="PS51782">
    <property type="entry name" value="LYSM"/>
    <property type="match status" value="2"/>
</dbReference>
<feature type="compositionally biased region" description="Low complexity" evidence="3">
    <location>
        <begin position="184"/>
        <end position="203"/>
    </location>
</feature>
<feature type="domain" description="LysM" evidence="4">
    <location>
        <begin position="132"/>
        <end position="178"/>
    </location>
</feature>
<dbReference type="Proteomes" id="UP000037696">
    <property type="component" value="Unassembled WGS sequence"/>
</dbReference>
<feature type="domain" description="LysM" evidence="4">
    <location>
        <begin position="220"/>
        <end position="269"/>
    </location>
</feature>
<dbReference type="STRING" id="229535.A0A0M8NSE3"/>
<dbReference type="OrthoDB" id="4369219at2759"/>
<evidence type="ECO:0000256" key="1">
    <source>
        <dbReference type="ARBA" id="ARBA00022669"/>
    </source>
</evidence>
<dbReference type="SUPFAM" id="SSF54106">
    <property type="entry name" value="LysM domain"/>
    <property type="match status" value="1"/>
</dbReference>
<organism evidence="5 6">
    <name type="scientific">Penicillium nordicum</name>
    <dbReference type="NCBI Taxonomy" id="229535"/>
    <lineage>
        <taxon>Eukaryota</taxon>
        <taxon>Fungi</taxon>
        <taxon>Dikarya</taxon>
        <taxon>Ascomycota</taxon>
        <taxon>Pezizomycotina</taxon>
        <taxon>Eurotiomycetes</taxon>
        <taxon>Eurotiomycetidae</taxon>
        <taxon>Eurotiales</taxon>
        <taxon>Aspergillaceae</taxon>
        <taxon>Penicillium</taxon>
    </lineage>
</organism>
<evidence type="ECO:0000256" key="3">
    <source>
        <dbReference type="SAM" id="MobiDB-lite"/>
    </source>
</evidence>
<evidence type="ECO:0000259" key="4">
    <source>
        <dbReference type="PROSITE" id="PS51782"/>
    </source>
</evidence>
<keyword evidence="1" id="KW-0147">Chitin-binding</keyword>
<dbReference type="InterPro" id="IPR052210">
    <property type="entry name" value="LysM1-like"/>
</dbReference>
<dbReference type="CDD" id="cd00118">
    <property type="entry name" value="LysM"/>
    <property type="match status" value="1"/>
</dbReference>
<reference evidence="5 6" key="1">
    <citation type="submission" date="2015-08" db="EMBL/GenBank/DDBJ databases">
        <title>Genome sequencing of Penicillium nordicum.</title>
        <authorList>
            <person name="Nguyen H.D."/>
            <person name="Seifert K.A."/>
        </authorList>
    </citation>
    <scope>NUCLEOTIDE SEQUENCE [LARGE SCALE GENOMIC DNA]</scope>
    <source>
        <strain evidence="5 6">DAOMC 185683</strain>
    </source>
</reference>
<sequence length="277" mass="30062">MWMDREEKEKGRERSYSGNQICVSFPGNASAPTVTGAPAKQSMRTFSCYTSGATARDDSCYVTTYATLPPWTWSPVNTKTNISAGTSRSIQSFSYSSIPVTPVPSFSTYSPSHYPDPTPRPFQKGMVSGCTNFWMAEANDSCINLAQRWGIPVKSMYAWNPALKGDCSGLQEGENYCMKRDESSVSASPTNASSSTSATQSNSGGPPGPTQTRIPDDCNKWVMQKDNNYCQDMADQAGISLDCLYEMNPALNTKKGECQGLLAGEAYCIGTTSNKCK</sequence>
<keyword evidence="2" id="KW-0843">Virulence</keyword>
<dbReference type="InterPro" id="IPR036779">
    <property type="entry name" value="LysM_dom_sf"/>
</dbReference>
<evidence type="ECO:0000313" key="5">
    <source>
        <dbReference type="EMBL" id="KOS37788.1"/>
    </source>
</evidence>
<dbReference type="AlphaFoldDB" id="A0A0M8NSE3"/>
<dbReference type="PANTHER" id="PTHR34997">
    <property type="entry name" value="AM15"/>
    <property type="match status" value="1"/>
</dbReference>
<evidence type="ECO:0000256" key="2">
    <source>
        <dbReference type="ARBA" id="ARBA00023026"/>
    </source>
</evidence>
<protein>
    <recommendedName>
        <fullName evidence="4">LysM domain-containing protein</fullName>
    </recommendedName>
</protein>
<dbReference type="GO" id="GO:0008061">
    <property type="term" value="F:chitin binding"/>
    <property type="evidence" value="ECO:0007669"/>
    <property type="project" value="UniProtKB-KW"/>
</dbReference>